<feature type="region of interest" description="Disordered" evidence="2">
    <location>
        <begin position="120"/>
        <end position="161"/>
    </location>
</feature>
<dbReference type="Gene3D" id="2.20.70.10">
    <property type="match status" value="1"/>
</dbReference>
<evidence type="ECO:0000313" key="5">
    <source>
        <dbReference type="Proteomes" id="UP001165122"/>
    </source>
</evidence>
<feature type="compositionally biased region" description="Basic and acidic residues" evidence="2">
    <location>
        <begin position="2273"/>
        <end position="2342"/>
    </location>
</feature>
<comment type="caution">
    <text evidence="4">The sequence shown here is derived from an EMBL/GenBank/DDBJ whole genome shotgun (WGS) entry which is preliminary data.</text>
</comment>
<feature type="compositionally biased region" description="Basic and acidic residues" evidence="2">
    <location>
        <begin position="2370"/>
        <end position="2385"/>
    </location>
</feature>
<reference evidence="5" key="1">
    <citation type="journal article" date="2023" name="Commun. Biol.">
        <title>Genome analysis of Parmales, the sister group of diatoms, reveals the evolutionary specialization of diatoms from phago-mixotrophs to photoautotrophs.</title>
        <authorList>
            <person name="Ban H."/>
            <person name="Sato S."/>
            <person name="Yoshikawa S."/>
            <person name="Yamada K."/>
            <person name="Nakamura Y."/>
            <person name="Ichinomiya M."/>
            <person name="Sato N."/>
            <person name="Blanc-Mathieu R."/>
            <person name="Endo H."/>
            <person name="Kuwata A."/>
            <person name="Ogata H."/>
        </authorList>
    </citation>
    <scope>NUCLEOTIDE SEQUENCE [LARGE SCALE GENOMIC DNA]</scope>
    <source>
        <strain evidence="5">NIES 3700</strain>
    </source>
</reference>
<dbReference type="EMBL" id="BRXW01000635">
    <property type="protein sequence ID" value="GMH71201.1"/>
    <property type="molecule type" value="Genomic_DNA"/>
</dbReference>
<feature type="compositionally biased region" description="Acidic residues" evidence="2">
    <location>
        <begin position="2357"/>
        <end position="2369"/>
    </location>
</feature>
<dbReference type="PROSITE" id="PS50020">
    <property type="entry name" value="WW_DOMAIN_2"/>
    <property type="match status" value="1"/>
</dbReference>
<dbReference type="Proteomes" id="UP001165122">
    <property type="component" value="Unassembled WGS sequence"/>
</dbReference>
<feature type="domain" description="WW" evidence="3">
    <location>
        <begin position="797"/>
        <end position="831"/>
    </location>
</feature>
<accession>A0A9W7AI36</accession>
<feature type="compositionally biased region" description="Acidic residues" evidence="2">
    <location>
        <begin position="2463"/>
        <end position="2472"/>
    </location>
</feature>
<evidence type="ECO:0000256" key="2">
    <source>
        <dbReference type="SAM" id="MobiDB-lite"/>
    </source>
</evidence>
<sequence length="2634" mass="292323">MPSPSPAVPNTPLAEHLTIHPVKDSLGESSTCRCFDSAQCSHVAKISKFFARDVRLSTLKTGEFSANSPVKSSSNPSGAGAASPGDVIGEVSLDSVMGSVIRETEKLLMGFEERKGNCDNLMSPLMPVEETPGSSSQQPAGSARNYAQSQKRQSLSNTDVSVSQPIGSFQARFFNTPAPPLGNFFPGETGGGNGSRPHTAPSQSGASRGTAKTFDTTSNTSNAPWLHTKGTPNYRLKKISTVTEEVNNANDELLMGELVAQNYRIIRKVLPWQGQMCPRAFEDMEAARLKWFKKYEDNVLFGFKTQQEQLQEEKFKDEKTRDIVFTKEEADRVQRHEENEASLTSIIQSNEKARVSEKDNLIKLGQQQRASELYSTIDGAEEDLLEEELKFEREVRDTEDNKSNLGNRGILTLKMSNTRMQSLEEVSAKVKLSSVWEDALFWLTSCGEAAVVKQCFEEEVMRVGSVVKAEAELVEERCVDENDRVKESLMKSYNDLLNGYDGEKSTMLKLNKVCVALSKGCNEVIARQLRSNLKSNDVPEDRVKLFWEIKNSVDRFKSRGQEYVHDGKVSLSDFKSFKKGCINALSDFKKKILTKKAKGKAAEKARVGELVETTEETFGLEVGEESARVEAEYNETINKMLQSRYTASNRFQHYITQTQLSRTSTLELSSAIYSSSVESRGMLQGNYENFQRELEGSLEQHAELVRVLSEGARGEVENHLKNLNLRLYSTLMTCTNVLNCQMELIHESLVGVMKSTQGGNFPLPVGGMFEEVNKVLLIAGGGTAGEVPVPVPPGGGVAEETPWVIYYDEASEHNYYYNPFTQESIWEQDATRDIIEAVEKKIAEVNPNDISGSIVSGDNAGAMKGVEGEVELEVEVEVEVEVKVEIAPQQELELSDELNEVVKGYTDNVFLLMDEFFENRIKDVYEEYKIIGSSFQRDVEAQNEDLVEEERKIKQLVQEEYAKIESALKDYARGVKDEISKFSVENSSIIENMGSSELLNGVISFWNGEEVKLGLLNNEMLDMSLPEEGYEITEGLDSTKDAMIRVKNAEYKLEKPSMFDKIARLTIASAISDDIFGVDVGEVVGLEEVMGLGIVKKLVEEGSNVHLVSTAMNSSAVKSSKDSNNLIEHNVEFDSRKFAKKLGEGLSWSSTLGDMLEEKRKSDASFEFTWDKNLEEVKAGVSVEVRNLVKYLTTSIENSMGGRKVGRNDLIQLLKFSEPSGYLDAGDVSLIMGLAWEEGRGRLDVGQVEMVMGAVWGGKLLDAAKLVWLSEGIYGTGEEVGGDSSNEYVEEVLRGIWEGDEVCVDKLLEGILGCIELTLPKPLVIAVIARFAATSHRLPTEKHLPSYIFSLGGDHISGLTSSLCEHLRPSFFASLERESNIRRECERISKFSKLDDVLSSYEGLGDHPNRLKHAGLRARRIMDARILSSVLDGGEQWNCEEVAEGSLEVGWSAGLMGLGNFVGGSGFSSSEIGLVEVNSRHLAGGEGEKRFVEFRSLSHSGPFVVSTILRRYKIGFEEKTRRKERARRPVGLWKEKDISARRIDRERKRIERVRVLAEEEVLKQVNGMRLTVLKCCNDFEKGRVEHYIDKKNGLGEELRGVEEVLQKNCDEVNVKLDKFGKEVKKNLKVQRETEISVLKSFKAASEGCVVEFNGKLGELLVETHGMVGVVRGFYGGEVKDKFFEFEGDAYERLAETTFGELEGDVKASIGSIELALKENSVKFAGLEGSFVELEDSANSKLAAALKKITDESIKLASGLVDELAVAVEEKLARVDVDIEDGRKRSMAIMAEAERSVNEKGEEEVKKVVEGGGSDRLSVISAKLNTGTSVEIMKNATAEAKNVIEISEKRVEMLNDEVKKLIGVLPDRVALIVKALEEKIENVKVKEKARADEEAKKMGEALLAFVNEQQETVGKGKREVLEGIRSCYLKKGKEVTALELKLAGNLEEILEGEMGRENGVWEGLKEGILAWGEEQGEKARGDSERIFEETLASTSIASDEELRFLVMCHDALSKLSLERVSLLSKEYCDRCDGQATVVAGLGASLMGETVEESHSRAIEKLLDGMVACVQVMSAAEGQYEGIGASQKIGGDAVYKKEVDTRESIMGRVDGTFSELSLNNSRIVENLFLRVVSTCSGITRDLQARGERTRELGKGADLKLAEMEKVAASRREKLLEEARLKKEEGMRREREEKEELARIALEEKKVQDASELEKSILEGGARDVVVRAVALGLVKEVFLKCGLEEVLVEEVEVKKEEEVVSAVPAPPLVAVVEVKEEEKKEEEKKEEEKKEEQKEEVVVVEEKKEEPVVSEKKEDVVVVVEERKEEVAESQKDELLDQTEEQRRSSMLSNPSLLPSQDQDLDGFDAEDDAFDDSKLETSEDYKKVETDLQQNSSIEFSNSIELVESIGSDNLQPVNESSLATTELIQKSIEGESYLLEVHSGKVYSNNEDQEFVGKLKDGKIDREAEDSSDDEDLHGGTAFFEESIEQSVEAPTVGRGRESMLTQPDKFNDESSLASFETASTSHLHEKIIEGKKYLIELETGKVYTVGDQIFVGKLNKYGKIDDQVDNSSSDDESDISVDLHERVGINGEKFLVDISNGKCYTVVDQKFLGKIKGDGSIDREVEDSSDSESDEGE</sequence>
<name>A0A9W7AI36_9STRA</name>
<evidence type="ECO:0000313" key="4">
    <source>
        <dbReference type="EMBL" id="GMH71201.1"/>
    </source>
</evidence>
<feature type="coiled-coil region" evidence="1">
    <location>
        <begin position="1836"/>
        <end position="1895"/>
    </location>
</feature>
<protein>
    <recommendedName>
        <fullName evidence="3">WW domain-containing protein</fullName>
    </recommendedName>
</protein>
<feature type="compositionally biased region" description="Polar residues" evidence="2">
    <location>
        <begin position="213"/>
        <end position="223"/>
    </location>
</feature>
<dbReference type="InterPro" id="IPR001202">
    <property type="entry name" value="WW_dom"/>
</dbReference>
<dbReference type="OrthoDB" id="197900at2759"/>
<keyword evidence="1" id="KW-0175">Coiled coil</keyword>
<proteinExistence type="predicted"/>
<evidence type="ECO:0000256" key="1">
    <source>
        <dbReference type="SAM" id="Coils"/>
    </source>
</evidence>
<feature type="region of interest" description="Disordered" evidence="2">
    <location>
        <begin position="2457"/>
        <end position="2504"/>
    </location>
</feature>
<feature type="region of interest" description="Disordered" evidence="2">
    <location>
        <begin position="2273"/>
        <end position="2386"/>
    </location>
</feature>
<feature type="compositionally biased region" description="Polar residues" evidence="2">
    <location>
        <begin position="132"/>
        <end position="161"/>
    </location>
</feature>
<keyword evidence="5" id="KW-1185">Reference proteome</keyword>
<feature type="region of interest" description="Disordered" evidence="2">
    <location>
        <begin position="177"/>
        <end position="229"/>
    </location>
</feature>
<dbReference type="CDD" id="cd00201">
    <property type="entry name" value="WW"/>
    <property type="match status" value="1"/>
</dbReference>
<feature type="compositionally biased region" description="Low complexity" evidence="2">
    <location>
        <begin position="72"/>
        <end position="85"/>
    </location>
</feature>
<feature type="compositionally biased region" description="Low complexity" evidence="2">
    <location>
        <begin position="2343"/>
        <end position="2356"/>
    </location>
</feature>
<evidence type="ECO:0000259" key="3">
    <source>
        <dbReference type="PROSITE" id="PS50020"/>
    </source>
</evidence>
<gene>
    <name evidence="4" type="ORF">TrLO_g8582</name>
</gene>
<organism evidence="4 5">
    <name type="scientific">Triparma laevis f. longispina</name>
    <dbReference type="NCBI Taxonomy" id="1714387"/>
    <lineage>
        <taxon>Eukaryota</taxon>
        <taxon>Sar</taxon>
        <taxon>Stramenopiles</taxon>
        <taxon>Ochrophyta</taxon>
        <taxon>Bolidophyceae</taxon>
        <taxon>Parmales</taxon>
        <taxon>Triparmaceae</taxon>
        <taxon>Triparma</taxon>
    </lineage>
</organism>
<feature type="region of interest" description="Disordered" evidence="2">
    <location>
        <begin position="64"/>
        <end position="86"/>
    </location>
</feature>